<dbReference type="Proteomes" id="UP000270468">
    <property type="component" value="Unassembled WGS sequence"/>
</dbReference>
<feature type="domain" description="VanZ-like" evidence="2">
    <location>
        <begin position="48"/>
        <end position="177"/>
    </location>
</feature>
<dbReference type="InterPro" id="IPR006976">
    <property type="entry name" value="VanZ-like"/>
</dbReference>
<sequence length="191" mass="22416">MTAILGYIGAMIPYMLIALPAILIFRLFYNKFRKRTNINRYHEIGVVIFLLFMTALFSQTILTFLYTGPAINHSFLNVNIVPFQVFKDNYFAITELNLWQPFIINFIGNICIFMPIGFMVPILWKKFDRFWKVSLVGFCISLFIETTQLTQYRSSDIDDLWLNTLGCMIGYQVYIIVKNRISAVDEIFKLR</sequence>
<feature type="transmembrane region" description="Helical" evidence="1">
    <location>
        <begin position="102"/>
        <end position="123"/>
    </location>
</feature>
<keyword evidence="1" id="KW-1133">Transmembrane helix</keyword>
<feature type="transmembrane region" description="Helical" evidence="1">
    <location>
        <begin position="6"/>
        <end position="29"/>
    </location>
</feature>
<evidence type="ECO:0000256" key="1">
    <source>
        <dbReference type="SAM" id="Phobius"/>
    </source>
</evidence>
<dbReference type="InterPro" id="IPR053150">
    <property type="entry name" value="Teicoplanin_resist-assoc"/>
</dbReference>
<protein>
    <submittedName>
        <fullName evidence="3">VanZ like family protein</fullName>
    </submittedName>
</protein>
<keyword evidence="1" id="KW-0812">Transmembrane</keyword>
<evidence type="ECO:0000259" key="2">
    <source>
        <dbReference type="Pfam" id="PF04892"/>
    </source>
</evidence>
<gene>
    <name evidence="3" type="ORF">FILTAD_01556</name>
</gene>
<dbReference type="AlphaFoldDB" id="A0A3P5WU40"/>
<dbReference type="EMBL" id="UXAV01000037">
    <property type="protein sequence ID" value="VDC26893.1"/>
    <property type="molecule type" value="Genomic_DNA"/>
</dbReference>
<reference evidence="3 4" key="1">
    <citation type="submission" date="2018-11" db="EMBL/GenBank/DDBJ databases">
        <authorList>
            <person name="Criscuolo A."/>
        </authorList>
    </citation>
    <scope>NUCLEOTIDE SEQUENCE [LARGE SCALE GENOMIC DNA]</scope>
    <source>
        <strain evidence="3">ATB-66</strain>
    </source>
</reference>
<feature type="transmembrane region" description="Helical" evidence="1">
    <location>
        <begin position="41"/>
        <end position="66"/>
    </location>
</feature>
<dbReference type="OrthoDB" id="4822551at2"/>
<feature type="transmembrane region" description="Helical" evidence="1">
    <location>
        <begin position="130"/>
        <end position="148"/>
    </location>
</feature>
<dbReference type="PANTHER" id="PTHR36834:SF1">
    <property type="entry name" value="INTEGRAL MEMBRANE PROTEIN"/>
    <property type="match status" value="1"/>
</dbReference>
<evidence type="ECO:0000313" key="4">
    <source>
        <dbReference type="Proteomes" id="UP000270468"/>
    </source>
</evidence>
<feature type="transmembrane region" description="Helical" evidence="1">
    <location>
        <begin position="160"/>
        <end position="177"/>
    </location>
</feature>
<evidence type="ECO:0000313" key="3">
    <source>
        <dbReference type="EMBL" id="VDC26893.1"/>
    </source>
</evidence>
<dbReference type="RefSeq" id="WP_124069931.1">
    <property type="nucleotide sequence ID" value="NZ_CBCRXF010000004.1"/>
</dbReference>
<organism evidence="3 4">
    <name type="scientific">Filibacter tadaridae</name>
    <dbReference type="NCBI Taxonomy" id="2483811"/>
    <lineage>
        <taxon>Bacteria</taxon>
        <taxon>Bacillati</taxon>
        <taxon>Bacillota</taxon>
        <taxon>Bacilli</taxon>
        <taxon>Bacillales</taxon>
        <taxon>Caryophanaceae</taxon>
        <taxon>Filibacter</taxon>
    </lineage>
</organism>
<dbReference type="Pfam" id="PF04892">
    <property type="entry name" value="VanZ"/>
    <property type="match status" value="1"/>
</dbReference>
<keyword evidence="1" id="KW-0472">Membrane</keyword>
<proteinExistence type="predicted"/>
<name>A0A3P5WU40_9BACL</name>
<keyword evidence="4" id="KW-1185">Reference proteome</keyword>
<accession>A0A3P5WU40</accession>
<dbReference type="PANTHER" id="PTHR36834">
    <property type="entry name" value="MEMBRANE PROTEIN-RELATED"/>
    <property type="match status" value="1"/>
</dbReference>